<organism evidence="1 2">
    <name type="scientific">Solilutibacter silvestris</name>
    <dbReference type="NCBI Taxonomy" id="1645665"/>
    <lineage>
        <taxon>Bacteria</taxon>
        <taxon>Pseudomonadati</taxon>
        <taxon>Pseudomonadota</taxon>
        <taxon>Gammaproteobacteria</taxon>
        <taxon>Lysobacterales</taxon>
        <taxon>Lysobacteraceae</taxon>
        <taxon>Solilutibacter</taxon>
    </lineage>
</organism>
<dbReference type="Proteomes" id="UP000236220">
    <property type="component" value="Unassembled WGS sequence"/>
</dbReference>
<evidence type="ECO:0000313" key="1">
    <source>
        <dbReference type="EMBL" id="PNS07837.1"/>
    </source>
</evidence>
<proteinExistence type="predicted"/>
<dbReference type="RefSeq" id="WP_103075493.1">
    <property type="nucleotide sequence ID" value="NZ_NPZB01000002.1"/>
</dbReference>
<accession>A0A2K1PYT6</accession>
<gene>
    <name evidence="1" type="ORF">Lysil_2013</name>
</gene>
<dbReference type="OrthoDB" id="6978364at2"/>
<evidence type="ECO:0000313" key="2">
    <source>
        <dbReference type="Proteomes" id="UP000236220"/>
    </source>
</evidence>
<comment type="caution">
    <text evidence="1">The sequence shown here is derived from an EMBL/GenBank/DDBJ whole genome shotgun (WGS) entry which is preliminary data.</text>
</comment>
<name>A0A2K1PYT6_9GAMM</name>
<keyword evidence="2" id="KW-1185">Reference proteome</keyword>
<sequence length="148" mass="16460">MGSIIGGSAPFSYMARANRVAIDRKPPRGAEDKVRAWASEGTNVKGIARSLGVSLETFNVWMDRHQSLRDAFEEGRETERKMLHSALYQLAVGGDKIAAMFLLKSRHGYREGDQSEQANRVNVTFNLPGAMPLDQFKKGRVIEHDPDA</sequence>
<dbReference type="EMBL" id="NPZB01000002">
    <property type="protein sequence ID" value="PNS07837.1"/>
    <property type="molecule type" value="Genomic_DNA"/>
</dbReference>
<reference evidence="1 2" key="1">
    <citation type="submission" date="2017-08" db="EMBL/GenBank/DDBJ databases">
        <title>Lysobacter sylvestris genome.</title>
        <authorList>
            <person name="Zhang D.-C."/>
            <person name="Albuquerque L."/>
            <person name="Franca L."/>
            <person name="Froufe H.J.C."/>
            <person name="Barroso C."/>
            <person name="Egas C."/>
            <person name="Da Costa M."/>
            <person name="Margesin R."/>
        </authorList>
    </citation>
    <scope>NUCLEOTIDE SEQUENCE [LARGE SCALE GENOMIC DNA]</scope>
    <source>
        <strain evidence="1 2">AM20-91</strain>
    </source>
</reference>
<protein>
    <submittedName>
        <fullName evidence="1">Uncharacterized protein</fullName>
    </submittedName>
</protein>
<dbReference type="AlphaFoldDB" id="A0A2K1PYT6"/>